<dbReference type="Proteomes" id="UP000664940">
    <property type="component" value="Unassembled WGS sequence"/>
</dbReference>
<reference evidence="2 3" key="1">
    <citation type="journal article" date="2020" name="Nature">
        <title>Six reference-quality genomes reveal evolution of bat adaptations.</title>
        <authorList>
            <person name="Jebb D."/>
            <person name="Huang Z."/>
            <person name="Pippel M."/>
            <person name="Hughes G.M."/>
            <person name="Lavrichenko K."/>
            <person name="Devanna P."/>
            <person name="Winkler S."/>
            <person name="Jermiin L.S."/>
            <person name="Skirmuntt E.C."/>
            <person name="Katzourakis A."/>
            <person name="Burkitt-Gray L."/>
            <person name="Ray D.A."/>
            <person name="Sullivan K.A.M."/>
            <person name="Roscito J.G."/>
            <person name="Kirilenko B.M."/>
            <person name="Davalos L.M."/>
            <person name="Corthals A.P."/>
            <person name="Power M.L."/>
            <person name="Jones G."/>
            <person name="Ransome R.D."/>
            <person name="Dechmann D.K.N."/>
            <person name="Locatelli A.G."/>
            <person name="Puechmaille S.J."/>
            <person name="Fedrigo O."/>
            <person name="Jarvis E.D."/>
            <person name="Hiller M."/>
            <person name="Vernes S.C."/>
            <person name="Myers E.W."/>
            <person name="Teeling E.C."/>
        </authorList>
    </citation>
    <scope>NUCLEOTIDE SEQUENCE [LARGE SCALE GENOMIC DNA]</scope>
    <source>
        <strain evidence="2">Bat1K_MPI-CBG_1</strain>
    </source>
</reference>
<accession>A0A833YWV3</accession>
<feature type="region of interest" description="Disordered" evidence="1">
    <location>
        <begin position="101"/>
        <end position="155"/>
    </location>
</feature>
<gene>
    <name evidence="2" type="ORF">HJG60_008957</name>
</gene>
<proteinExistence type="predicted"/>
<sequence length="204" mass="21744">MFGLDDYKIFCRELFLEKERRRVRRGIFLRIPVSGLAGPAPTSGAGPGRGGAGWGGDRSSPSRVGTPTRRVRAWTLAVTSLFETSSHQRFTVPRAAARCEVHSGGDRGGAKGTLQPGAPGAGLPSPPRGPRGSRGSLKTRPSPGECEGQGEPHSGLRLRSWAGHLDDPWIQVGFPREEGPWGPGTIWPLLSAHGGRRGRLAAFL</sequence>
<protein>
    <submittedName>
        <fullName evidence="2">Uncharacterized protein</fullName>
    </submittedName>
</protein>
<evidence type="ECO:0000313" key="2">
    <source>
        <dbReference type="EMBL" id="KAF6081989.1"/>
    </source>
</evidence>
<dbReference type="AlphaFoldDB" id="A0A833YWV3"/>
<name>A0A833YWV3_9CHIR</name>
<organism evidence="2 3">
    <name type="scientific">Phyllostomus discolor</name>
    <name type="common">pale spear-nosed bat</name>
    <dbReference type="NCBI Taxonomy" id="89673"/>
    <lineage>
        <taxon>Eukaryota</taxon>
        <taxon>Metazoa</taxon>
        <taxon>Chordata</taxon>
        <taxon>Craniata</taxon>
        <taxon>Vertebrata</taxon>
        <taxon>Euteleostomi</taxon>
        <taxon>Mammalia</taxon>
        <taxon>Eutheria</taxon>
        <taxon>Laurasiatheria</taxon>
        <taxon>Chiroptera</taxon>
        <taxon>Yangochiroptera</taxon>
        <taxon>Phyllostomidae</taxon>
        <taxon>Phyllostominae</taxon>
        <taxon>Phyllostomus</taxon>
    </lineage>
</organism>
<comment type="caution">
    <text evidence="2">The sequence shown here is derived from an EMBL/GenBank/DDBJ whole genome shotgun (WGS) entry which is preliminary data.</text>
</comment>
<evidence type="ECO:0000313" key="3">
    <source>
        <dbReference type="Proteomes" id="UP000664940"/>
    </source>
</evidence>
<dbReference type="EMBL" id="JABVXQ010000013">
    <property type="protein sequence ID" value="KAF6081989.1"/>
    <property type="molecule type" value="Genomic_DNA"/>
</dbReference>
<feature type="compositionally biased region" description="Gly residues" evidence="1">
    <location>
        <begin position="45"/>
        <end position="56"/>
    </location>
</feature>
<evidence type="ECO:0000256" key="1">
    <source>
        <dbReference type="SAM" id="MobiDB-lite"/>
    </source>
</evidence>
<feature type="region of interest" description="Disordered" evidence="1">
    <location>
        <begin position="36"/>
        <end position="68"/>
    </location>
</feature>